<keyword evidence="3" id="KW-0067">ATP-binding</keyword>
<comment type="caution">
    <text evidence="6">The sequence shown here is derived from an EMBL/GenBank/DDBJ whole genome shotgun (WGS) entry which is preliminary data.</text>
</comment>
<dbReference type="PROSITE" id="PS50893">
    <property type="entry name" value="ABC_TRANSPORTER_2"/>
    <property type="match status" value="1"/>
</dbReference>
<keyword evidence="1" id="KW-0677">Repeat</keyword>
<dbReference type="SMART" id="SM00382">
    <property type="entry name" value="AAA"/>
    <property type="match status" value="2"/>
</dbReference>
<name>A0A2T4SBA8_9STAP</name>
<dbReference type="GO" id="GO:0005524">
    <property type="term" value="F:ATP binding"/>
    <property type="evidence" value="ECO:0007669"/>
    <property type="project" value="UniProtKB-KW"/>
</dbReference>
<evidence type="ECO:0000256" key="4">
    <source>
        <dbReference type="SAM" id="MobiDB-lite"/>
    </source>
</evidence>
<dbReference type="InterPro" id="IPR017871">
    <property type="entry name" value="ABC_transporter-like_CS"/>
</dbReference>
<evidence type="ECO:0000256" key="2">
    <source>
        <dbReference type="ARBA" id="ARBA00022741"/>
    </source>
</evidence>
<feature type="region of interest" description="Disordered" evidence="4">
    <location>
        <begin position="213"/>
        <end position="264"/>
    </location>
</feature>
<dbReference type="OrthoDB" id="9760950at2"/>
<feature type="domain" description="ABC transporter" evidence="5">
    <location>
        <begin position="6"/>
        <end position="199"/>
    </location>
</feature>
<proteinExistence type="predicted"/>
<dbReference type="PROSITE" id="PS00211">
    <property type="entry name" value="ABC_TRANSPORTER_1"/>
    <property type="match status" value="2"/>
</dbReference>
<organism evidence="6 7">
    <name type="scientific">Staphylococcus nepalensis</name>
    <dbReference type="NCBI Taxonomy" id="214473"/>
    <lineage>
        <taxon>Bacteria</taxon>
        <taxon>Bacillati</taxon>
        <taxon>Bacillota</taxon>
        <taxon>Bacilli</taxon>
        <taxon>Bacillales</taxon>
        <taxon>Staphylococcaceae</taxon>
        <taxon>Staphylococcus</taxon>
    </lineage>
</organism>
<dbReference type="InterPro" id="IPR003439">
    <property type="entry name" value="ABC_transporter-like_ATP-bd"/>
</dbReference>
<dbReference type="EMBL" id="PZHR01000022">
    <property type="protein sequence ID" value="PTK59432.1"/>
    <property type="molecule type" value="Genomic_DNA"/>
</dbReference>
<evidence type="ECO:0000259" key="5">
    <source>
        <dbReference type="PROSITE" id="PS50893"/>
    </source>
</evidence>
<dbReference type="RefSeq" id="WP_107644150.1">
    <property type="nucleotide sequence ID" value="NZ_PZHR01000022.1"/>
</dbReference>
<dbReference type="GO" id="GO:0016887">
    <property type="term" value="F:ATP hydrolysis activity"/>
    <property type="evidence" value="ECO:0007669"/>
    <property type="project" value="InterPro"/>
</dbReference>
<evidence type="ECO:0000256" key="1">
    <source>
        <dbReference type="ARBA" id="ARBA00022737"/>
    </source>
</evidence>
<dbReference type="Proteomes" id="UP000240400">
    <property type="component" value="Unassembled WGS sequence"/>
</dbReference>
<dbReference type="Pfam" id="PF00005">
    <property type="entry name" value="ABC_tran"/>
    <property type="match status" value="2"/>
</dbReference>
<evidence type="ECO:0000313" key="7">
    <source>
        <dbReference type="Proteomes" id="UP000240400"/>
    </source>
</evidence>
<dbReference type="InterPro" id="IPR003593">
    <property type="entry name" value="AAA+_ATPase"/>
</dbReference>
<dbReference type="AlphaFoldDB" id="A0A2T4SBA8"/>
<dbReference type="PANTHER" id="PTHR19211:SF100">
    <property type="entry name" value="RIBOSOME PROTECTION PROTEIN VMLR"/>
    <property type="match status" value="1"/>
</dbReference>
<keyword evidence="2" id="KW-0547">Nucleotide-binding</keyword>
<protein>
    <submittedName>
        <fullName evidence="6">ABC-F type ribosomal protection protein</fullName>
    </submittedName>
</protein>
<sequence>MEQYTIKLHQINQSLTDTRFLKIENLYAYQFEKIGVIGNNGTGKTTLLNMITQPSLVEKGSVDVKEEIQYFKQIDTPENIEINTLDGSILSELQLPMAEIGKMSGGEKAKYKLATVISNYSPILLLDEPTNHLDYASVDYLIQTLKFYYGTLIIVSHDRDVLDEVVDTIWDIQNDGTIRVFKGNYSQYERQLGLENMEKQRQYDNYINEKKRLAHASDNKRKKAQQIQTASAKHKSKSMSPDRLSGSKQKDTVEKATQKQAKHIEKRMAQLEKIEKPQAENQFQFPHSKIYDVHNHYPIVAQDLNIIKEGNDILSHARFQIPYAKNIAIIGENGSGKTSLFETIYQRDPSIDCSPKIEMAYYQQLSYQDMYDVPLLQYLIEKTGATSSFARAILNNLGLNEALDRSCVDLSGGERTKLSLAILFSTKANMLILDEPTNFLDIKTIKALEQFMNKYPGIILFTSHDSNFIKNVADRKWQIKNKAVFDIT</sequence>
<gene>
    <name evidence="6" type="primary">abc-f</name>
    <name evidence="6" type="ORF">BUZ61_05855</name>
</gene>
<dbReference type="PANTHER" id="PTHR19211">
    <property type="entry name" value="ATP-BINDING TRANSPORT PROTEIN-RELATED"/>
    <property type="match status" value="1"/>
</dbReference>
<dbReference type="SUPFAM" id="SSF52540">
    <property type="entry name" value="P-loop containing nucleoside triphosphate hydrolases"/>
    <property type="match status" value="2"/>
</dbReference>
<dbReference type="InterPro" id="IPR050611">
    <property type="entry name" value="ABCF"/>
</dbReference>
<accession>A0A2T4SBA8</accession>
<evidence type="ECO:0000313" key="6">
    <source>
        <dbReference type="EMBL" id="PTK59432.1"/>
    </source>
</evidence>
<reference evidence="6 7" key="1">
    <citation type="journal article" date="2016" name="Front. Microbiol.">
        <title>Comprehensive Phylogenetic Analysis of Bovine Non-aureus Staphylococci Species Based on Whole-Genome Sequencing.</title>
        <authorList>
            <person name="Naushad S."/>
            <person name="Barkema H.W."/>
            <person name="Luby C."/>
            <person name="Condas L.A."/>
            <person name="Nobrega D.B."/>
            <person name="Carson D.A."/>
            <person name="De Buck J."/>
        </authorList>
    </citation>
    <scope>NUCLEOTIDE SEQUENCE [LARGE SCALE GENOMIC DNA]</scope>
    <source>
        <strain evidence="6 7">SNUC 4337</strain>
    </source>
</reference>
<evidence type="ECO:0000256" key="3">
    <source>
        <dbReference type="ARBA" id="ARBA00022840"/>
    </source>
</evidence>
<dbReference type="InterPro" id="IPR027417">
    <property type="entry name" value="P-loop_NTPase"/>
</dbReference>
<dbReference type="NCBIfam" id="NF000355">
    <property type="entry name" value="ribo_prot_ABC_F"/>
    <property type="match status" value="1"/>
</dbReference>
<feature type="compositionally biased region" description="Basic and acidic residues" evidence="4">
    <location>
        <begin position="248"/>
        <end position="264"/>
    </location>
</feature>
<dbReference type="Gene3D" id="3.40.50.300">
    <property type="entry name" value="P-loop containing nucleotide triphosphate hydrolases"/>
    <property type="match status" value="3"/>
</dbReference>
<dbReference type="CDD" id="cd03221">
    <property type="entry name" value="ABCF_EF-3"/>
    <property type="match status" value="2"/>
</dbReference>